<accession>A0A3M7DYV9</accession>
<comment type="caution">
    <text evidence="3">The sequence shown here is derived from an EMBL/GenBank/DDBJ whole genome shotgun (WGS) entry which is preliminary data.</text>
</comment>
<dbReference type="AlphaFoldDB" id="A0A3M7DYV9"/>
<dbReference type="VEuPathDB" id="FungiDB:BTJ68_07358"/>
<dbReference type="InterPro" id="IPR052358">
    <property type="entry name" value="Aro_Compnd_Degr_Hydrolases"/>
</dbReference>
<protein>
    <recommendedName>
        <fullName evidence="2">Amidohydrolase-related domain-containing protein</fullName>
    </recommendedName>
</protein>
<reference evidence="3 4" key="1">
    <citation type="journal article" date="2018" name="BMC Genomics">
        <title>Genomic evidence for intraspecific hybridization in a clonal and extremely halotolerant yeast.</title>
        <authorList>
            <person name="Gostincar C."/>
            <person name="Stajich J.E."/>
            <person name="Zupancic J."/>
            <person name="Zalar P."/>
            <person name="Gunde-Cimerman N."/>
        </authorList>
    </citation>
    <scope>NUCLEOTIDE SEQUENCE [LARGE SCALE GENOMIC DNA]</scope>
    <source>
        <strain evidence="3 4">EXF-2682</strain>
    </source>
</reference>
<dbReference type="SUPFAM" id="SSF51556">
    <property type="entry name" value="Metallo-dependent hydrolases"/>
    <property type="match status" value="1"/>
</dbReference>
<name>A0A3M7DYV9_HORWE</name>
<feature type="chain" id="PRO_5017936980" description="Amidohydrolase-related domain-containing protein" evidence="1">
    <location>
        <begin position="29"/>
        <end position="340"/>
    </location>
</feature>
<dbReference type="GO" id="GO:0016787">
    <property type="term" value="F:hydrolase activity"/>
    <property type="evidence" value="ECO:0007669"/>
    <property type="project" value="InterPro"/>
</dbReference>
<gene>
    <name evidence="3" type="ORF">D0863_06427</name>
</gene>
<dbReference type="PANTHER" id="PTHR35563">
    <property type="entry name" value="BARREL METAL-DEPENDENT HYDROLASE, PUTATIVE (AFU_ORTHOLOGUE AFUA_1G16240)-RELATED"/>
    <property type="match status" value="1"/>
</dbReference>
<evidence type="ECO:0000313" key="3">
    <source>
        <dbReference type="EMBL" id="RMY69492.1"/>
    </source>
</evidence>
<proteinExistence type="predicted"/>
<evidence type="ECO:0000259" key="2">
    <source>
        <dbReference type="Pfam" id="PF04909"/>
    </source>
</evidence>
<organism evidence="3 4">
    <name type="scientific">Hortaea werneckii</name>
    <name type="common">Black yeast</name>
    <name type="synonym">Cladosporium werneckii</name>
    <dbReference type="NCBI Taxonomy" id="91943"/>
    <lineage>
        <taxon>Eukaryota</taxon>
        <taxon>Fungi</taxon>
        <taxon>Dikarya</taxon>
        <taxon>Ascomycota</taxon>
        <taxon>Pezizomycotina</taxon>
        <taxon>Dothideomycetes</taxon>
        <taxon>Dothideomycetidae</taxon>
        <taxon>Mycosphaerellales</taxon>
        <taxon>Teratosphaeriaceae</taxon>
        <taxon>Hortaea</taxon>
    </lineage>
</organism>
<evidence type="ECO:0000313" key="4">
    <source>
        <dbReference type="Proteomes" id="UP000269276"/>
    </source>
</evidence>
<dbReference type="Proteomes" id="UP000269276">
    <property type="component" value="Unassembled WGS sequence"/>
</dbReference>
<dbReference type="PANTHER" id="PTHR35563:SF2">
    <property type="entry name" value="BARREL METAL-DEPENDENT HYDROLASE, PUTATIVE (AFU_ORTHOLOGUE AFUA_1G16240)-RELATED"/>
    <property type="match status" value="1"/>
</dbReference>
<evidence type="ECO:0000256" key="1">
    <source>
        <dbReference type="SAM" id="SignalP"/>
    </source>
</evidence>
<dbReference type="Gene3D" id="3.20.20.140">
    <property type="entry name" value="Metal-dependent hydrolases"/>
    <property type="match status" value="1"/>
</dbReference>
<sequence>MATSLLVSVNNALFYSFSLLLLLPSASARAPRWPNPPVKPEIRHRPNWKPQVLSPALLSRLPNDTWDSHVHNIDPARYPLASDAAYTPSGHSLWDAVSFENSVSMKNIVVVQPSIYGNDNTALLDALRGLGPDRSRGVVVFDSESIDNITLKEWHELGVRGVRLNLASTDEEPDPEAFARTLRDYTAIIKPFGWTLQVYMSMDMMPTLAPMFRDLDVKVCFDHFAQPIMPNTTQSAEPFDPYTINGFADFIELLKEGNTWVKFSAPYRVDLTADQLDVMAREILAVRNDRVVYATDWPHTRFEGLDIRPFEARCLEWAEDAKCVDKVFSTNAHQLWDISR</sequence>
<dbReference type="InterPro" id="IPR006680">
    <property type="entry name" value="Amidohydro-rel"/>
</dbReference>
<keyword evidence="1" id="KW-0732">Signal</keyword>
<dbReference type="InterPro" id="IPR032466">
    <property type="entry name" value="Metal_Hydrolase"/>
</dbReference>
<dbReference type="OrthoDB" id="2135488at2759"/>
<dbReference type="EMBL" id="QWIP01000201">
    <property type="protein sequence ID" value="RMY69492.1"/>
    <property type="molecule type" value="Genomic_DNA"/>
</dbReference>
<feature type="domain" description="Amidohydrolase-related" evidence="2">
    <location>
        <begin position="67"/>
        <end position="337"/>
    </location>
</feature>
<feature type="signal peptide" evidence="1">
    <location>
        <begin position="1"/>
        <end position="28"/>
    </location>
</feature>
<dbReference type="Pfam" id="PF04909">
    <property type="entry name" value="Amidohydro_2"/>
    <property type="match status" value="1"/>
</dbReference>